<comment type="subcellular location">
    <subcellularLocation>
        <location evidence="1">Membrane</location>
        <topology evidence="1">Multi-pass membrane protein</topology>
    </subcellularLocation>
</comment>
<feature type="transmembrane region" description="Helical" evidence="6">
    <location>
        <begin position="167"/>
        <end position="193"/>
    </location>
</feature>
<sequence length="358" mass="40507">MSNTRQESRGPELLAVAVAFVSLAAVSTALRAYVRIFLVKAFGWDDAWMIVALLCHVLFAGCAIGGVKWGTGRHMSTLSDHDVFMAMRFWWICYIGYCWAMIAAKLSIGIFLLRVTIRPMHKRVIYLVMGLTILTGLVFFFVTLLQCRPIDYFWNRKIPGSCINVDVIIGLTFLYSIISIICDFTFAILPIFLVWSLNMDFRTRALLVPIFGMACIASVAVLCRTAFIMDFKDPDFLWATLDIAIWSDIEQGLAITAGSLATLRPLYRRITGHLEISKGPSENRASQWRSRFRTTKDARKDRDETEIGDLGSIRLRDDLCPGNNDGFTAWATRTGHSSDEERDLGQIIIETQIRQQSY</sequence>
<reference evidence="8" key="1">
    <citation type="submission" date="2023-01" db="EMBL/GenBank/DDBJ databases">
        <authorList>
            <person name="Van Ghelder C."/>
            <person name="Rancurel C."/>
        </authorList>
    </citation>
    <scope>NUCLEOTIDE SEQUENCE</scope>
    <source>
        <strain evidence="8">CNCM I-4278</strain>
    </source>
</reference>
<proteinExistence type="inferred from homology"/>
<keyword evidence="9" id="KW-1185">Reference proteome</keyword>
<comment type="caution">
    <text evidence="8">The sequence shown here is derived from an EMBL/GenBank/DDBJ whole genome shotgun (WGS) entry which is preliminary data.</text>
</comment>
<feature type="transmembrane region" description="Helical" evidence="6">
    <location>
        <begin position="205"/>
        <end position="227"/>
    </location>
</feature>
<accession>A0A9W4U590</accession>
<name>A0A9W4U590_9PLEO</name>
<dbReference type="Pfam" id="PF20684">
    <property type="entry name" value="Fung_rhodopsin"/>
    <property type="match status" value="1"/>
</dbReference>
<dbReference type="InterPro" id="IPR052337">
    <property type="entry name" value="SAT4-like"/>
</dbReference>
<keyword evidence="2 6" id="KW-0812">Transmembrane</keyword>
<evidence type="ECO:0000313" key="9">
    <source>
        <dbReference type="Proteomes" id="UP001152607"/>
    </source>
</evidence>
<keyword evidence="4 6" id="KW-0472">Membrane</keyword>
<evidence type="ECO:0000256" key="2">
    <source>
        <dbReference type="ARBA" id="ARBA00022692"/>
    </source>
</evidence>
<protein>
    <recommendedName>
        <fullName evidence="7">Rhodopsin domain-containing protein</fullName>
    </recommendedName>
</protein>
<gene>
    <name evidence="8" type="ORF">PDIGIT_LOCUS2528</name>
</gene>
<feature type="transmembrane region" description="Helical" evidence="6">
    <location>
        <begin position="89"/>
        <end position="112"/>
    </location>
</feature>
<dbReference type="PANTHER" id="PTHR33048:SF96">
    <property type="entry name" value="INTEGRAL MEMBRANE PROTEIN"/>
    <property type="match status" value="1"/>
</dbReference>
<keyword evidence="3 6" id="KW-1133">Transmembrane helix</keyword>
<evidence type="ECO:0000259" key="7">
    <source>
        <dbReference type="Pfam" id="PF20684"/>
    </source>
</evidence>
<evidence type="ECO:0000313" key="8">
    <source>
        <dbReference type="EMBL" id="CAI6292913.1"/>
    </source>
</evidence>
<evidence type="ECO:0000256" key="1">
    <source>
        <dbReference type="ARBA" id="ARBA00004141"/>
    </source>
</evidence>
<evidence type="ECO:0000256" key="5">
    <source>
        <dbReference type="ARBA" id="ARBA00038359"/>
    </source>
</evidence>
<dbReference type="PANTHER" id="PTHR33048">
    <property type="entry name" value="PTH11-LIKE INTEGRAL MEMBRANE PROTEIN (AFU_ORTHOLOGUE AFUA_5G11245)"/>
    <property type="match status" value="1"/>
</dbReference>
<evidence type="ECO:0000256" key="6">
    <source>
        <dbReference type="SAM" id="Phobius"/>
    </source>
</evidence>
<feature type="transmembrane region" description="Helical" evidence="6">
    <location>
        <begin position="124"/>
        <end position="146"/>
    </location>
</feature>
<dbReference type="GO" id="GO:0016020">
    <property type="term" value="C:membrane"/>
    <property type="evidence" value="ECO:0007669"/>
    <property type="project" value="UniProtKB-SubCell"/>
</dbReference>
<dbReference type="Proteomes" id="UP001152607">
    <property type="component" value="Unassembled WGS sequence"/>
</dbReference>
<dbReference type="AlphaFoldDB" id="A0A9W4U590"/>
<feature type="transmembrane region" description="Helical" evidence="6">
    <location>
        <begin position="47"/>
        <end position="69"/>
    </location>
</feature>
<dbReference type="InterPro" id="IPR049326">
    <property type="entry name" value="Rhodopsin_dom_fungi"/>
</dbReference>
<feature type="domain" description="Rhodopsin" evidence="7">
    <location>
        <begin position="30"/>
        <end position="269"/>
    </location>
</feature>
<comment type="similarity">
    <text evidence="5">Belongs to the SAT4 family.</text>
</comment>
<dbReference type="EMBL" id="CAOQHR010000002">
    <property type="protein sequence ID" value="CAI6292913.1"/>
    <property type="molecule type" value="Genomic_DNA"/>
</dbReference>
<evidence type="ECO:0000256" key="4">
    <source>
        <dbReference type="ARBA" id="ARBA00023136"/>
    </source>
</evidence>
<dbReference type="OrthoDB" id="3923077at2759"/>
<organism evidence="8 9">
    <name type="scientific">Periconia digitata</name>
    <dbReference type="NCBI Taxonomy" id="1303443"/>
    <lineage>
        <taxon>Eukaryota</taxon>
        <taxon>Fungi</taxon>
        <taxon>Dikarya</taxon>
        <taxon>Ascomycota</taxon>
        <taxon>Pezizomycotina</taxon>
        <taxon>Dothideomycetes</taxon>
        <taxon>Pleosporomycetidae</taxon>
        <taxon>Pleosporales</taxon>
        <taxon>Massarineae</taxon>
        <taxon>Periconiaceae</taxon>
        <taxon>Periconia</taxon>
    </lineage>
</organism>
<evidence type="ECO:0000256" key="3">
    <source>
        <dbReference type="ARBA" id="ARBA00022989"/>
    </source>
</evidence>